<name>A0A0N5BUB1_STREA</name>
<evidence type="ECO:0000256" key="1">
    <source>
        <dbReference type="SAM" id="Coils"/>
    </source>
</evidence>
<dbReference type="InterPro" id="IPR052993">
    <property type="entry name" value="CFA-57"/>
</dbReference>
<dbReference type="Proteomes" id="UP000046392">
    <property type="component" value="Unplaced"/>
</dbReference>
<accession>A0A0N5BUB1</accession>
<keyword evidence="1" id="KW-0175">Coiled coil</keyword>
<dbReference type="PANTHER" id="PTHR32215:SF0">
    <property type="entry name" value="CILIA- AND FLAGELLA-ASSOCIATED PROTEIN 57"/>
    <property type="match status" value="1"/>
</dbReference>
<dbReference type="WBParaSite" id="SPAL_0000943200.1">
    <property type="protein sequence ID" value="SPAL_0000943200.1"/>
    <property type="gene ID" value="SPAL_0000943200"/>
</dbReference>
<sequence length="1256" mass="145545">MNKEEIDKTKLRKKVFSLGRSQEKERFRRQNKECIDDNTGRSKSVTFLNSKINSKESEDNKEPKIYKARSAIKSLNSLIVAVERSRIKTFEKDFCQKRQNSFESSSDTDNSICKINIEILRKLRCLDLTWLNTANQYNPEIFVNLRQSKNYQRADYDKTTITTITCKNKPRNKIDNDIETILGFTNAFYIIDEDDDIKILVQVGEDTLRIYKSFFNEKNFSIADIKDGNESAFIDTNYNTTHDSTILKEIKLGTYTITSIDQSPDGSILAIAITSESSGSSIIIKKTQTLDDICVIGLTNICCQVKLSHHNENVCSLSRLIIYEKNEIDKILLNITIYSIQFSMLLIDTCNFDENDVGEFIDMSFCPVDESILFLLTMKGAYFLRIQNNILSILSSIELISIETHSWVSDTYVAFGSNDGILYLYRETTPLKIINIKAIECDILQPYLLNDDSKVIEIKYITSNIYNIVVYLQIGIILIFDNTHDIEKIFEKCKIIVINDRSNDLLDNNLIKSHKCLGIKLDYNASNMLFMNKKAIYTTNILYGNVIGEKEMRIIVGQNCAPISNLEIMEINKNSRREILVSLDCGCNLVCTELYSKQILSLKKFSSHEIIGFCTFKFGYQILIATTEGVFVYDLIYLDIKRREEQKILDGKASTIVSNHNKTYAAIIIESLLYIVNLYTLNILCNCNLSLKNQKNSKFDIVCCKWSDNKNLNSFEPSSLAILTKNENLIFIEGNCGKILWFTSTKLKFFIDICVGNDEIVYGLNKKYLITCYKEGKEFKTISVPTYHSVGIHVTTNFIEILDNDLYIGDNMGVINILFIQTNSDEKFIKRKVIRGIKYNYTGGTDDKNKQIFMSCMKIDKISNILLLGFNNGYVLKILLEDKNLLQSNSYNKETMINYHSKGLILYPISKIQNLQDLVSHLAFERNSILKGSSKILEEYMELKEKELISTTNLLNETTFNFKEKIKICEKEYTNKLEDKEEIIGILRKEHKTEIDSTKNFYENMINDHLRQVIKMKNDYSEEINNIKNSYEKKINDSKREINELNSQYELKLNKVKDEKSILEEKIKYLDAEVFDLCKRIDQTEQKMEKQIQQEKTEKLRLKENFEKSIKDIKANLVILNDEKDTLLDTASMGRMEIQLLKEEIMEKDEKINEYEVILCDLERELEGKNKLLQEKIKSVGLLKGKINLLEKEVQNIKKDRNIVEKHMIEFETKIEEMSRNVYDERKLQHNALSLIGIYNSSKPKSLKTKLNLMKN</sequence>
<evidence type="ECO:0000313" key="2">
    <source>
        <dbReference type="Proteomes" id="UP000046392"/>
    </source>
</evidence>
<feature type="coiled-coil region" evidence="1">
    <location>
        <begin position="970"/>
        <end position="1207"/>
    </location>
</feature>
<keyword evidence="2" id="KW-1185">Reference proteome</keyword>
<organism evidence="2 3">
    <name type="scientific">Strongyloides papillosus</name>
    <name type="common">Intestinal threadworm</name>
    <dbReference type="NCBI Taxonomy" id="174720"/>
    <lineage>
        <taxon>Eukaryota</taxon>
        <taxon>Metazoa</taxon>
        <taxon>Ecdysozoa</taxon>
        <taxon>Nematoda</taxon>
        <taxon>Chromadorea</taxon>
        <taxon>Rhabditida</taxon>
        <taxon>Tylenchina</taxon>
        <taxon>Panagrolaimomorpha</taxon>
        <taxon>Strongyloidoidea</taxon>
        <taxon>Strongyloididae</taxon>
        <taxon>Strongyloides</taxon>
    </lineage>
</organism>
<dbReference type="AlphaFoldDB" id="A0A0N5BUB1"/>
<evidence type="ECO:0000313" key="3">
    <source>
        <dbReference type="WBParaSite" id="SPAL_0000943200.1"/>
    </source>
</evidence>
<reference evidence="3" key="1">
    <citation type="submission" date="2017-02" db="UniProtKB">
        <authorList>
            <consortium name="WormBaseParasite"/>
        </authorList>
    </citation>
    <scope>IDENTIFICATION</scope>
</reference>
<protein>
    <submittedName>
        <fullName evidence="3">DNA damage-binding protein 1</fullName>
    </submittedName>
</protein>
<proteinExistence type="predicted"/>
<dbReference type="PANTHER" id="PTHR32215">
    <property type="entry name" value="CILIA- AND FLAGELLA-ASSOCIATED PROTEIN 57"/>
    <property type="match status" value="1"/>
</dbReference>
<dbReference type="SUPFAM" id="SSF82171">
    <property type="entry name" value="DPP6 N-terminal domain-like"/>
    <property type="match status" value="1"/>
</dbReference>